<dbReference type="EMBL" id="CASHSV030000206">
    <property type="protein sequence ID" value="CAJ2654181.1"/>
    <property type="molecule type" value="Genomic_DNA"/>
</dbReference>
<reference evidence="1" key="1">
    <citation type="submission" date="2023-10" db="EMBL/GenBank/DDBJ databases">
        <authorList>
            <person name="Rodriguez Cubillos JULIANA M."/>
            <person name="De Vega J."/>
        </authorList>
    </citation>
    <scope>NUCLEOTIDE SEQUENCE</scope>
</reference>
<evidence type="ECO:0000313" key="1">
    <source>
        <dbReference type="EMBL" id="CAJ2654181.1"/>
    </source>
</evidence>
<accession>A0ACB0KD44</accession>
<sequence length="301" mass="32678">MFTTKPEILAVCSITYPLSRNDLQQHGLLQDGCTSDASAVLYTSVKSACASVAKLHKKEIGGGTVWARQLGGEGTKTQKWKLIVRNLPFKARENEIRDAFSSAGPVWDVRIQKSDTGLSKGFAFVKFTCKQDAENAIKELNGSKFGSRLIAVDWVVPKKIFTSDTNDAPASEEGQQKMTDEDDSTTTEDGVEHSDEQSDHGDDSDVVEEGVPSEDDFDKEADIARKVLNNLITSSSAKDVSANNDATCSEENKDPKSNEAVKGADSKASKESDKVSAISKSEISSRLSNPKQKMICKGQFL</sequence>
<evidence type="ECO:0000313" key="2">
    <source>
        <dbReference type="Proteomes" id="UP001177021"/>
    </source>
</evidence>
<organism evidence="1 2">
    <name type="scientific">Trifolium pratense</name>
    <name type="common">Red clover</name>
    <dbReference type="NCBI Taxonomy" id="57577"/>
    <lineage>
        <taxon>Eukaryota</taxon>
        <taxon>Viridiplantae</taxon>
        <taxon>Streptophyta</taxon>
        <taxon>Embryophyta</taxon>
        <taxon>Tracheophyta</taxon>
        <taxon>Spermatophyta</taxon>
        <taxon>Magnoliopsida</taxon>
        <taxon>eudicotyledons</taxon>
        <taxon>Gunneridae</taxon>
        <taxon>Pentapetalae</taxon>
        <taxon>rosids</taxon>
        <taxon>fabids</taxon>
        <taxon>Fabales</taxon>
        <taxon>Fabaceae</taxon>
        <taxon>Papilionoideae</taxon>
        <taxon>50 kb inversion clade</taxon>
        <taxon>NPAAA clade</taxon>
        <taxon>Hologalegina</taxon>
        <taxon>IRL clade</taxon>
        <taxon>Trifolieae</taxon>
        <taxon>Trifolium</taxon>
    </lineage>
</organism>
<protein>
    <submittedName>
        <fullName evidence="1">Uncharacterized protein</fullName>
    </submittedName>
</protein>
<comment type="caution">
    <text evidence="1">The sequence shown here is derived from an EMBL/GenBank/DDBJ whole genome shotgun (WGS) entry which is preliminary data.</text>
</comment>
<dbReference type="Proteomes" id="UP001177021">
    <property type="component" value="Unassembled WGS sequence"/>
</dbReference>
<proteinExistence type="predicted"/>
<gene>
    <name evidence="1" type="ORF">MILVUS5_LOCUS21389</name>
</gene>
<keyword evidence="2" id="KW-1185">Reference proteome</keyword>
<name>A0ACB0KD44_TRIPR</name>